<keyword evidence="7" id="KW-1185">Reference proteome</keyword>
<dbReference type="GO" id="GO:0072659">
    <property type="term" value="P:protein localization to plasma membrane"/>
    <property type="evidence" value="ECO:0007669"/>
    <property type="project" value="TreeGrafter"/>
</dbReference>
<evidence type="ECO:0000256" key="1">
    <source>
        <dbReference type="ARBA" id="ARBA00004141"/>
    </source>
</evidence>
<comment type="similarity">
    <text evidence="5">Belongs to the PIGW family.</text>
</comment>
<keyword evidence="3 5" id="KW-1133">Transmembrane helix</keyword>
<feature type="transmembrane region" description="Helical" evidence="5">
    <location>
        <begin position="369"/>
        <end position="393"/>
    </location>
</feature>
<feature type="transmembrane region" description="Helical" evidence="5">
    <location>
        <begin position="161"/>
        <end position="180"/>
    </location>
</feature>
<evidence type="ECO:0000256" key="4">
    <source>
        <dbReference type="ARBA" id="ARBA00023136"/>
    </source>
</evidence>
<name>A0AAD5WLL7_PARTN</name>
<dbReference type="PIRSF" id="PIRSF017321">
    <property type="entry name" value="GWT1"/>
    <property type="match status" value="1"/>
</dbReference>
<sequence length="472" mass="53623">MVEHASFVGTLSGCNQRELFLAEVVVFLALVLRNVSLPWVFLGRKFNTGTFKYWLKFSLDYIFLVLPGLLVMTVFSQSLLLLTSVLTACLATLLVFIVCEYLISPDRPPSRIVLNRIIDEHHQPTMFLTYFRSALLISVAAAILAVDFPVFPRRFAKTEKYGHSLMDAGVAGFVFAAAVANRVRTLSTYGIQTVSRSRYYWLRSSYVVLPLIGSARTVLLTVMNYPQHVTEYGVHWNFFYTLAVIKVVSNLLPRKFPLLWAFTFGILQQTMLTSGYEEWILNGENMRETLFAANAEGICSLMGYITIFYISDAIAKFVSKTGIRVKSWIECCWRLYVFALIFYIMQLGAEWTLGQPSRRVANISYVFSQMSFFTFTLACFLCVQVLSIIAWAANVPHFCIDENPWYGVQPCLSTSINKSGLLFFLLANIFTGVLNLIIDTHNTDDITAMCILIGYLFCLCLIAHYRTKNNRI</sequence>
<proteinExistence type="inferred from homology"/>
<keyword evidence="5" id="KW-0337">GPI-anchor biosynthesis</keyword>
<feature type="transmembrane region" description="Helical" evidence="5">
    <location>
        <begin position="446"/>
        <end position="465"/>
    </location>
</feature>
<dbReference type="GO" id="GO:0032216">
    <property type="term" value="F:glucosaminyl-phosphatidylinositol O-acyltransferase activity"/>
    <property type="evidence" value="ECO:0007669"/>
    <property type="project" value="TreeGrafter"/>
</dbReference>
<feature type="transmembrane region" description="Helical" evidence="5">
    <location>
        <begin position="421"/>
        <end position="440"/>
    </location>
</feature>
<feature type="transmembrane region" description="Helical" evidence="5">
    <location>
        <begin position="124"/>
        <end position="146"/>
    </location>
</feature>
<comment type="caution">
    <text evidence="6">The sequence shown here is derived from an EMBL/GenBank/DDBJ whole genome shotgun (WGS) entry which is preliminary data.</text>
</comment>
<reference evidence="6" key="1">
    <citation type="submission" date="2021-06" db="EMBL/GenBank/DDBJ databases">
        <title>Parelaphostrongylus tenuis whole genome reference sequence.</title>
        <authorList>
            <person name="Garwood T.J."/>
            <person name="Larsen P.A."/>
            <person name="Fountain-Jones N.M."/>
            <person name="Garbe J.R."/>
            <person name="Macchietto M.G."/>
            <person name="Kania S.A."/>
            <person name="Gerhold R.W."/>
            <person name="Richards J.E."/>
            <person name="Wolf T.M."/>
        </authorList>
    </citation>
    <scope>NUCLEOTIDE SEQUENCE</scope>
    <source>
        <strain evidence="6">MNPRO001-30</strain>
        <tissue evidence="6">Meninges</tissue>
    </source>
</reference>
<dbReference type="Proteomes" id="UP001196413">
    <property type="component" value="Unassembled WGS sequence"/>
</dbReference>
<comment type="pathway">
    <text evidence="5">Glycolipid biosynthesis; glycosylphosphatidylinositol-anchor biosynthesis.</text>
</comment>
<feature type="transmembrane region" description="Helical" evidence="5">
    <location>
        <begin position="53"/>
        <end position="75"/>
    </location>
</feature>
<feature type="transmembrane region" description="Helical" evidence="5">
    <location>
        <begin position="331"/>
        <end position="349"/>
    </location>
</feature>
<keyword evidence="5" id="KW-0808">Transferase</keyword>
<evidence type="ECO:0000256" key="3">
    <source>
        <dbReference type="ARBA" id="ARBA00022989"/>
    </source>
</evidence>
<dbReference type="EMBL" id="JAHQIW010007440">
    <property type="protein sequence ID" value="KAJ1374286.1"/>
    <property type="molecule type" value="Genomic_DNA"/>
</dbReference>
<feature type="transmembrane region" description="Helical" evidence="5">
    <location>
        <begin position="259"/>
        <end position="276"/>
    </location>
</feature>
<evidence type="ECO:0000313" key="6">
    <source>
        <dbReference type="EMBL" id="KAJ1374286.1"/>
    </source>
</evidence>
<feature type="transmembrane region" description="Helical" evidence="5">
    <location>
        <begin position="291"/>
        <end position="310"/>
    </location>
</feature>
<accession>A0AAD5WLL7</accession>
<gene>
    <name evidence="6" type="primary">HPO-20</name>
    <name evidence="6" type="ORF">KIN20_036943</name>
</gene>
<feature type="transmembrane region" description="Helical" evidence="5">
    <location>
        <begin position="20"/>
        <end position="41"/>
    </location>
</feature>
<keyword evidence="2 5" id="KW-0812">Transmembrane</keyword>
<dbReference type="PANTHER" id="PTHR20661:SF0">
    <property type="entry name" value="PHOSPHATIDYLINOSITOL-GLYCAN BIOSYNTHESIS CLASS W PROTEIN"/>
    <property type="match status" value="1"/>
</dbReference>
<evidence type="ECO:0000313" key="7">
    <source>
        <dbReference type="Proteomes" id="UP001196413"/>
    </source>
</evidence>
<feature type="transmembrane region" description="Helical" evidence="5">
    <location>
        <begin position="234"/>
        <end position="252"/>
    </location>
</feature>
<dbReference type="AlphaFoldDB" id="A0AAD5WLL7"/>
<keyword evidence="5" id="KW-0012">Acyltransferase</keyword>
<evidence type="ECO:0000256" key="5">
    <source>
        <dbReference type="RuleBase" id="RU280819"/>
    </source>
</evidence>
<dbReference type="InterPro" id="IPR009447">
    <property type="entry name" value="PIGW/GWT1"/>
</dbReference>
<keyword evidence="4 5" id="KW-0472">Membrane</keyword>
<comment type="function">
    <text evidence="5">A acetyltransferase, which acetylates the inositol ring of phosphatidylinositol during biosynthesis of GPI-anchor.</text>
</comment>
<feature type="transmembrane region" description="Helical" evidence="5">
    <location>
        <begin position="200"/>
        <end position="222"/>
    </location>
</feature>
<comment type="subcellular location">
    <subcellularLocation>
        <location evidence="5">Endoplasmic reticulum membrane</location>
        <topology evidence="5">Multi-pass membrane protein</topology>
    </subcellularLocation>
    <subcellularLocation>
        <location evidence="1">Membrane</location>
        <topology evidence="1">Multi-pass membrane protein</topology>
    </subcellularLocation>
</comment>
<protein>
    <recommendedName>
        <fullName evidence="5">Phosphatidylinositol-glycan biosynthesis class W protein</fullName>
        <ecNumber evidence="5">2.3.-.-</ecNumber>
    </recommendedName>
</protein>
<evidence type="ECO:0000256" key="2">
    <source>
        <dbReference type="ARBA" id="ARBA00022692"/>
    </source>
</evidence>
<dbReference type="EC" id="2.3.-.-" evidence="5"/>
<dbReference type="GO" id="GO:0006506">
    <property type="term" value="P:GPI anchor biosynthetic process"/>
    <property type="evidence" value="ECO:0007669"/>
    <property type="project" value="UniProtKB-KW"/>
</dbReference>
<dbReference type="Pfam" id="PF06423">
    <property type="entry name" value="GWT1"/>
    <property type="match status" value="1"/>
</dbReference>
<feature type="transmembrane region" description="Helical" evidence="5">
    <location>
        <begin position="81"/>
        <end position="103"/>
    </location>
</feature>
<dbReference type="PANTHER" id="PTHR20661">
    <property type="entry name" value="PHOSPHATIDYLINOSITOL-GLYCAN BIOSYNTHESIS CLASS W PROTEIN"/>
    <property type="match status" value="1"/>
</dbReference>
<dbReference type="GO" id="GO:0005789">
    <property type="term" value="C:endoplasmic reticulum membrane"/>
    <property type="evidence" value="ECO:0007669"/>
    <property type="project" value="UniProtKB-SubCell"/>
</dbReference>
<organism evidence="6 7">
    <name type="scientific">Parelaphostrongylus tenuis</name>
    <name type="common">Meningeal worm</name>
    <dbReference type="NCBI Taxonomy" id="148309"/>
    <lineage>
        <taxon>Eukaryota</taxon>
        <taxon>Metazoa</taxon>
        <taxon>Ecdysozoa</taxon>
        <taxon>Nematoda</taxon>
        <taxon>Chromadorea</taxon>
        <taxon>Rhabditida</taxon>
        <taxon>Rhabditina</taxon>
        <taxon>Rhabditomorpha</taxon>
        <taxon>Strongyloidea</taxon>
        <taxon>Metastrongylidae</taxon>
        <taxon>Parelaphostrongylus</taxon>
    </lineage>
</organism>
<keyword evidence="5" id="KW-0256">Endoplasmic reticulum</keyword>